<keyword evidence="1" id="KW-0808">Transferase</keyword>
<accession>A0ABU5IJS0</accession>
<dbReference type="Gene3D" id="3.40.50.150">
    <property type="entry name" value="Vaccinia Virus protein VP39"/>
    <property type="match status" value="1"/>
</dbReference>
<proteinExistence type="predicted"/>
<dbReference type="InterPro" id="IPR029063">
    <property type="entry name" value="SAM-dependent_MTases_sf"/>
</dbReference>
<dbReference type="Proteomes" id="UP001293718">
    <property type="component" value="Unassembled WGS sequence"/>
</dbReference>
<keyword evidence="2" id="KW-1185">Reference proteome</keyword>
<keyword evidence="1" id="KW-0489">Methyltransferase</keyword>
<name>A0ABU5IJS0_9BURK</name>
<sequence length="226" mass="25246">MHLTDVIPWGRSLAEYQAMFSLSQEDLNKKRILGCGDGPASFNAEATAQGGRVISADPIYAFSRQQIESRILESYSTIVAQLASHQADYIWDLMQSAENVGRQRMQAMNRFLADYDIGKHQERYVEAALPTLPFESKSFDLALCSHFLFLYSSQVALKAHLEGAREMCRVAAEVRIYPLVAMEGGLSPHLPAVMDALQAEGIQTNLAPVSYRFQKGATQMLVLRRQ</sequence>
<evidence type="ECO:0000313" key="2">
    <source>
        <dbReference type="Proteomes" id="UP001293718"/>
    </source>
</evidence>
<dbReference type="GO" id="GO:0032259">
    <property type="term" value="P:methylation"/>
    <property type="evidence" value="ECO:0007669"/>
    <property type="project" value="UniProtKB-KW"/>
</dbReference>
<gene>
    <name evidence="1" type="ORF">SM757_21415</name>
</gene>
<dbReference type="RefSeq" id="WP_322466968.1">
    <property type="nucleotide sequence ID" value="NZ_JAXOJX010000039.1"/>
</dbReference>
<dbReference type="EC" id="2.1.-.-" evidence="1"/>
<comment type="caution">
    <text evidence="1">The sequence shown here is derived from an EMBL/GenBank/DDBJ whole genome shotgun (WGS) entry which is preliminary data.</text>
</comment>
<dbReference type="EMBL" id="JAXOJX010000039">
    <property type="protein sequence ID" value="MDZ5459141.1"/>
    <property type="molecule type" value="Genomic_DNA"/>
</dbReference>
<organism evidence="1 2">
    <name type="scientific">Azohydromonas lata</name>
    <dbReference type="NCBI Taxonomy" id="45677"/>
    <lineage>
        <taxon>Bacteria</taxon>
        <taxon>Pseudomonadati</taxon>
        <taxon>Pseudomonadota</taxon>
        <taxon>Betaproteobacteria</taxon>
        <taxon>Burkholderiales</taxon>
        <taxon>Sphaerotilaceae</taxon>
        <taxon>Azohydromonas</taxon>
    </lineage>
</organism>
<dbReference type="GO" id="GO:0008168">
    <property type="term" value="F:methyltransferase activity"/>
    <property type="evidence" value="ECO:0007669"/>
    <property type="project" value="UniProtKB-KW"/>
</dbReference>
<evidence type="ECO:0000313" key="1">
    <source>
        <dbReference type="EMBL" id="MDZ5459141.1"/>
    </source>
</evidence>
<reference evidence="1 2" key="1">
    <citation type="submission" date="2023-11" db="EMBL/GenBank/DDBJ databases">
        <title>Draft genome of Azohydromonas lata strain H1 (DSM1123), a polyhydroxyalkanoate producer.</title>
        <authorList>
            <person name="Traversa D."/>
            <person name="D'Addabbo P."/>
            <person name="Pazzani C."/>
            <person name="Manzari C."/>
            <person name="Chiara M."/>
            <person name="Scrascia M."/>
        </authorList>
    </citation>
    <scope>NUCLEOTIDE SEQUENCE [LARGE SCALE GENOMIC DNA]</scope>
    <source>
        <strain evidence="1 2">H1</strain>
    </source>
</reference>
<protein>
    <submittedName>
        <fullName evidence="1">Class I SAM-dependent methyltransferase</fullName>
        <ecNumber evidence="1">2.1.-.-</ecNumber>
    </submittedName>
</protein>